<keyword evidence="3" id="KW-1185">Reference proteome</keyword>
<gene>
    <name evidence="2" type="ORF">MVEN_00102400</name>
</gene>
<evidence type="ECO:0000313" key="2">
    <source>
        <dbReference type="EMBL" id="KAF7372413.1"/>
    </source>
</evidence>
<feature type="region of interest" description="Disordered" evidence="1">
    <location>
        <begin position="49"/>
        <end position="71"/>
    </location>
</feature>
<sequence>MRWRRELGETPTAPLLVCVLTRRSHVCRPRPADVSPTSPMWQPRYSTRSVVASSHETSTQAPHQTPLQLPLQTTSPSTTMIVITTAHTILPRFTSRHFLLEVGALKSRTGLCEFSDYPSSGNEGEEFTAYLGGARDDYRSPASLGSGYRLFHGNPPPPCREFSNQAAAQLYQDLHYWAEGLNQQGMRKKTTVKATGYTDDEVIRMMAGVRLAILEAARRIEDMVLHRYGIDEGSFPACFLKHPLLFNLEAAKLQTLCLAIRPAVTRAPLKTCILSTMGSVFLTTALALEATAPRLTRPLATLTSSEVELRRDHSGFKGQGRQW</sequence>
<protein>
    <submittedName>
        <fullName evidence="2">Uncharacterized protein</fullName>
    </submittedName>
</protein>
<evidence type="ECO:0000256" key="1">
    <source>
        <dbReference type="SAM" id="MobiDB-lite"/>
    </source>
</evidence>
<dbReference type="AlphaFoldDB" id="A0A8H6Z4Z3"/>
<dbReference type="EMBL" id="JACAZI010000001">
    <property type="protein sequence ID" value="KAF7372413.1"/>
    <property type="molecule type" value="Genomic_DNA"/>
</dbReference>
<comment type="caution">
    <text evidence="2">The sequence shown here is derived from an EMBL/GenBank/DDBJ whole genome shotgun (WGS) entry which is preliminary data.</text>
</comment>
<reference evidence="2" key="1">
    <citation type="submission" date="2020-05" db="EMBL/GenBank/DDBJ databases">
        <title>Mycena genomes resolve the evolution of fungal bioluminescence.</title>
        <authorList>
            <person name="Tsai I.J."/>
        </authorList>
    </citation>
    <scope>NUCLEOTIDE SEQUENCE</scope>
    <source>
        <strain evidence="2">CCC161011</strain>
    </source>
</reference>
<name>A0A8H6Z4Z3_9AGAR</name>
<proteinExistence type="predicted"/>
<dbReference type="OrthoDB" id="3061775at2759"/>
<dbReference type="Proteomes" id="UP000620124">
    <property type="component" value="Unassembled WGS sequence"/>
</dbReference>
<accession>A0A8H6Z4Z3</accession>
<evidence type="ECO:0000313" key="3">
    <source>
        <dbReference type="Proteomes" id="UP000620124"/>
    </source>
</evidence>
<organism evidence="2 3">
    <name type="scientific">Mycena venus</name>
    <dbReference type="NCBI Taxonomy" id="2733690"/>
    <lineage>
        <taxon>Eukaryota</taxon>
        <taxon>Fungi</taxon>
        <taxon>Dikarya</taxon>
        <taxon>Basidiomycota</taxon>
        <taxon>Agaricomycotina</taxon>
        <taxon>Agaricomycetes</taxon>
        <taxon>Agaricomycetidae</taxon>
        <taxon>Agaricales</taxon>
        <taxon>Marasmiineae</taxon>
        <taxon>Mycenaceae</taxon>
        <taxon>Mycena</taxon>
    </lineage>
</organism>